<keyword evidence="2" id="KW-1185">Reference proteome</keyword>
<evidence type="ECO:0000313" key="1">
    <source>
        <dbReference type="EMBL" id="KAK0057606.1"/>
    </source>
</evidence>
<dbReference type="Proteomes" id="UP001233172">
    <property type="component" value="Unassembled WGS sequence"/>
</dbReference>
<reference evidence="1" key="2">
    <citation type="submission" date="2023-04" db="EMBL/GenBank/DDBJ databases">
        <authorList>
            <person name="Bu L."/>
            <person name="Lu L."/>
            <person name="Laidemitt M.R."/>
            <person name="Zhang S.M."/>
            <person name="Mutuku M."/>
            <person name="Mkoji G."/>
            <person name="Steinauer M."/>
            <person name="Loker E.S."/>
        </authorList>
    </citation>
    <scope>NUCLEOTIDE SEQUENCE</scope>
    <source>
        <strain evidence="1">KasaAsao</strain>
        <tissue evidence="1">Whole Snail</tissue>
    </source>
</reference>
<accession>A0AAD8FBR3</accession>
<comment type="caution">
    <text evidence="1">The sequence shown here is derived from an EMBL/GenBank/DDBJ whole genome shotgun (WGS) entry which is preliminary data.</text>
</comment>
<dbReference type="EMBL" id="JASAOG010000053">
    <property type="protein sequence ID" value="KAK0057606.1"/>
    <property type="molecule type" value="Genomic_DNA"/>
</dbReference>
<proteinExistence type="predicted"/>
<gene>
    <name evidence="1" type="ORF">Bpfe_012836</name>
</gene>
<reference evidence="1" key="1">
    <citation type="journal article" date="2023" name="PLoS Negl. Trop. Dis.">
        <title>A genome sequence for Biomphalaria pfeifferi, the major vector snail for the human-infecting parasite Schistosoma mansoni.</title>
        <authorList>
            <person name="Bu L."/>
            <person name="Lu L."/>
            <person name="Laidemitt M.R."/>
            <person name="Zhang S.M."/>
            <person name="Mutuku M."/>
            <person name="Mkoji G."/>
            <person name="Steinauer M."/>
            <person name="Loker E.S."/>
        </authorList>
    </citation>
    <scope>NUCLEOTIDE SEQUENCE</scope>
    <source>
        <strain evidence="1">KasaAsao</strain>
    </source>
</reference>
<organism evidence="1 2">
    <name type="scientific">Biomphalaria pfeifferi</name>
    <name type="common">Bloodfluke planorb</name>
    <name type="synonym">Freshwater snail</name>
    <dbReference type="NCBI Taxonomy" id="112525"/>
    <lineage>
        <taxon>Eukaryota</taxon>
        <taxon>Metazoa</taxon>
        <taxon>Spiralia</taxon>
        <taxon>Lophotrochozoa</taxon>
        <taxon>Mollusca</taxon>
        <taxon>Gastropoda</taxon>
        <taxon>Heterobranchia</taxon>
        <taxon>Euthyneura</taxon>
        <taxon>Panpulmonata</taxon>
        <taxon>Hygrophila</taxon>
        <taxon>Lymnaeoidea</taxon>
        <taxon>Planorbidae</taxon>
        <taxon>Biomphalaria</taxon>
    </lineage>
</organism>
<sequence length="68" mass="7711">MLLRRVVYKSEGKGLAPFMTAAHSCARKIWSPLPHVPSLSRKRFESHLCSDVIKFTTLTDSETVIPIR</sequence>
<name>A0AAD8FBR3_BIOPF</name>
<protein>
    <submittedName>
        <fullName evidence="1">Uncharacterized protein</fullName>
    </submittedName>
</protein>
<dbReference type="AlphaFoldDB" id="A0AAD8FBR3"/>
<evidence type="ECO:0000313" key="2">
    <source>
        <dbReference type="Proteomes" id="UP001233172"/>
    </source>
</evidence>